<reference evidence="2 3" key="1">
    <citation type="submission" date="2020-02" db="EMBL/GenBank/DDBJ databases">
        <title>Full genome sequence of Nocardioides sp. R-3366.</title>
        <authorList>
            <person name="Im W.-T."/>
        </authorList>
    </citation>
    <scope>NUCLEOTIDE SEQUENCE [LARGE SCALE GENOMIC DNA]</scope>
    <source>
        <strain evidence="2 3">R-3366</strain>
    </source>
</reference>
<dbReference type="EMBL" id="CP049257">
    <property type="protein sequence ID" value="QIG43538.1"/>
    <property type="molecule type" value="Genomic_DNA"/>
</dbReference>
<dbReference type="Pfam" id="PF06739">
    <property type="entry name" value="SBBP"/>
    <property type="match status" value="2"/>
</dbReference>
<evidence type="ECO:0000259" key="1">
    <source>
        <dbReference type="Pfam" id="PF25778"/>
    </source>
</evidence>
<sequence>MALLAPALAATAGPGAQGALAQVLPHDDPPTASAGPEQSYARLPLSFVRDGGTFTARTAAGTVTLRHGEAVVVPQHGERTGTPVVMGLAGAAQVAPQVQQRLPGVLNDLRGDDPSAWRTDVPTFGRVRYAEVYPGVDLDYHGTTGTLEYDFRLAPGADPDRIAVDFHGAALRLTRTGALVVGTGADRIRQAAPVAFQPSPDGRDAVPARFTLDGDRVGFSLGAHDPSRALVIDPLVLSYATLLGGAGDDRVADIAVDATGAAYLSGWTDSDAFPTTGGAYDTSRSGLDAIVTKLNPAGTALVYSTLLGGSGTDFADTVAVDSSGSAYVAGQTQSIGSAPSRFPTTAGAYTTASGDAGFGDAFVTRLNPAGNGLTYSAVFGGSDQEEVRAIALDPSGAAYAGGYTASTGNASTTFPSSPGAYQLTPRGTSRDGFVVKLDASGARAYATYLGGQSQDEVNGIDVDPQGHAYVTGFAYGSTSDTFPTTSATRFAPVEDNGVDAYLSRLSADGSTLEYSTGIGTDGNGSANNGSDFGYAVAVGPSEGTAYITGTSLTGSGPNGDFPLKHPYEGRNGSCCYGQDLFVAEFDTTRSGDASLVYSTLIGGGGAEGGTAIDVDSTGAAYVGGVVASESQPGDPYDTTPDELGGGAGRGRAFVTKVVQSGSGNAGLGFSTTLQGTSYLDGLGGLVYDETAGAVHVGGTSRSGSLLTTPGAFQTAGAGDRDGFAATVTVGTTPPDTTAPDTTITSGPAAGSTLTGASVSFGFSATESSTFECAYDGGGFAACGTPSPGLSGSDTRTLANGSHTFAVRARDAAANADPTPATRTFTVAVAVPPPPAPPADTTPPDTVITQAPPARVRVKRKATVSVGFTSTEPGSRFTCRVDGGPAQPCVSGAAFRLGRGQHTITVTAVDAAGNADPAPASVRVTVKKKRPRPGAGGGGRG</sequence>
<feature type="domain" description="DUF7948" evidence="1">
    <location>
        <begin position="80"/>
        <end position="234"/>
    </location>
</feature>
<evidence type="ECO:0000313" key="2">
    <source>
        <dbReference type="EMBL" id="QIG43538.1"/>
    </source>
</evidence>
<dbReference type="PANTHER" id="PTHR35580:SF1">
    <property type="entry name" value="PHYTASE-LIKE DOMAIN-CONTAINING PROTEIN"/>
    <property type="match status" value="1"/>
</dbReference>
<name>A0A6G6WDY4_9ACTN</name>
<keyword evidence="3" id="KW-1185">Reference proteome</keyword>
<accession>A0A6G6WDY4</accession>
<proteinExistence type="predicted"/>
<organism evidence="2 3">
    <name type="scientific">Nocardioides anomalus</name>
    <dbReference type="NCBI Taxonomy" id="2712223"/>
    <lineage>
        <taxon>Bacteria</taxon>
        <taxon>Bacillati</taxon>
        <taxon>Actinomycetota</taxon>
        <taxon>Actinomycetes</taxon>
        <taxon>Propionibacteriales</taxon>
        <taxon>Nocardioidaceae</taxon>
        <taxon>Nocardioides</taxon>
    </lineage>
</organism>
<dbReference type="Proteomes" id="UP000502996">
    <property type="component" value="Chromosome"/>
</dbReference>
<dbReference type="InterPro" id="IPR013783">
    <property type="entry name" value="Ig-like_fold"/>
</dbReference>
<dbReference type="KEGG" id="nano:G5V58_12890"/>
<dbReference type="InterPro" id="IPR052918">
    <property type="entry name" value="Motility_Chemotaxis_Reg"/>
</dbReference>
<dbReference type="Pfam" id="PF25778">
    <property type="entry name" value="DUF7948"/>
    <property type="match status" value="1"/>
</dbReference>
<protein>
    <recommendedName>
        <fullName evidence="1">DUF7948 domain-containing protein</fullName>
    </recommendedName>
</protein>
<dbReference type="RefSeq" id="WP_165233238.1">
    <property type="nucleotide sequence ID" value="NZ_CP049257.1"/>
</dbReference>
<dbReference type="InterPro" id="IPR010620">
    <property type="entry name" value="SBBP_repeat"/>
</dbReference>
<dbReference type="Gene3D" id="2.60.40.10">
    <property type="entry name" value="Immunoglobulins"/>
    <property type="match status" value="1"/>
</dbReference>
<dbReference type="PANTHER" id="PTHR35580">
    <property type="entry name" value="CELL SURFACE GLYCOPROTEIN (S-LAYER PROTEIN)-LIKE PROTEIN"/>
    <property type="match status" value="1"/>
</dbReference>
<dbReference type="AlphaFoldDB" id="A0A6G6WDY4"/>
<evidence type="ECO:0000313" key="3">
    <source>
        <dbReference type="Proteomes" id="UP000502996"/>
    </source>
</evidence>
<dbReference type="InterPro" id="IPR057708">
    <property type="entry name" value="DUF7948"/>
</dbReference>
<dbReference type="GO" id="GO:0005975">
    <property type="term" value="P:carbohydrate metabolic process"/>
    <property type="evidence" value="ECO:0007669"/>
    <property type="project" value="UniProtKB-ARBA"/>
</dbReference>
<gene>
    <name evidence="2" type="ORF">G5V58_12890</name>
</gene>